<dbReference type="SUPFAM" id="SSF52833">
    <property type="entry name" value="Thioredoxin-like"/>
    <property type="match status" value="1"/>
</dbReference>
<protein>
    <recommendedName>
        <fullName evidence="4">Glutathione peroxidase</fullName>
    </recommendedName>
</protein>
<feature type="chain" id="PRO_5046752031" description="Glutathione peroxidase" evidence="5">
    <location>
        <begin position="23"/>
        <end position="189"/>
    </location>
</feature>
<sequence>MSFDLKRLARLPAVVMMATAFAAGSPALAGSAYEHEFTAIEGGELPLEAWRGKALLVVNTASLCGFTPQYDGLQRLWESYRDRGLVVLGVPSNDFGGQEPGQEAEIKQFCEVNFGIDFPMTEKLAVTGPGAHPFYQWAAAQLGPEGVPRWNFHKILVAPDGKAVAGFPASVTPTDSRLTAAVERLLPVP</sequence>
<dbReference type="InterPro" id="IPR029759">
    <property type="entry name" value="GPX_AS"/>
</dbReference>
<evidence type="ECO:0000256" key="5">
    <source>
        <dbReference type="SAM" id="SignalP"/>
    </source>
</evidence>
<dbReference type="GO" id="GO:0004601">
    <property type="term" value="F:peroxidase activity"/>
    <property type="evidence" value="ECO:0007669"/>
    <property type="project" value="UniProtKB-KW"/>
</dbReference>
<evidence type="ECO:0000313" key="7">
    <source>
        <dbReference type="Proteomes" id="UP001595528"/>
    </source>
</evidence>
<dbReference type="Gene3D" id="3.40.30.10">
    <property type="entry name" value="Glutaredoxin"/>
    <property type="match status" value="1"/>
</dbReference>
<keyword evidence="3 4" id="KW-0560">Oxidoreductase</keyword>
<dbReference type="PROSITE" id="PS00460">
    <property type="entry name" value="GLUTATHIONE_PEROXID_1"/>
    <property type="match status" value="1"/>
</dbReference>
<keyword evidence="2 4" id="KW-0575">Peroxidase</keyword>
<reference evidence="7" key="1">
    <citation type="journal article" date="2019" name="Int. J. Syst. Evol. Microbiol.">
        <title>The Global Catalogue of Microorganisms (GCM) 10K type strain sequencing project: providing services to taxonomists for standard genome sequencing and annotation.</title>
        <authorList>
            <consortium name="The Broad Institute Genomics Platform"/>
            <consortium name="The Broad Institute Genome Sequencing Center for Infectious Disease"/>
            <person name="Wu L."/>
            <person name="Ma J."/>
        </authorList>
    </citation>
    <scope>NUCLEOTIDE SEQUENCE [LARGE SCALE GENOMIC DNA]</scope>
    <source>
        <strain evidence="7">KCTC 42964</strain>
    </source>
</reference>
<dbReference type="PIRSF" id="PIRSF000303">
    <property type="entry name" value="Glutathion_perox"/>
    <property type="match status" value="1"/>
</dbReference>
<dbReference type="PANTHER" id="PTHR11592:SF78">
    <property type="entry name" value="GLUTATHIONE PEROXIDASE"/>
    <property type="match status" value="1"/>
</dbReference>
<keyword evidence="7" id="KW-1185">Reference proteome</keyword>
<name>A0ABV7L3N1_9PROT</name>
<evidence type="ECO:0000313" key="6">
    <source>
        <dbReference type="EMBL" id="MFC3229237.1"/>
    </source>
</evidence>
<proteinExistence type="inferred from homology"/>
<evidence type="ECO:0000256" key="4">
    <source>
        <dbReference type="RuleBase" id="RU000499"/>
    </source>
</evidence>
<accession>A0ABV7L3N1</accession>
<feature type="signal peptide" evidence="5">
    <location>
        <begin position="1"/>
        <end position="22"/>
    </location>
</feature>
<gene>
    <name evidence="6" type="ORF">ACFOGJ_18465</name>
</gene>
<comment type="similarity">
    <text evidence="1 4">Belongs to the glutathione peroxidase family.</text>
</comment>
<dbReference type="RefSeq" id="WP_379903250.1">
    <property type="nucleotide sequence ID" value="NZ_JBHRTR010000031.1"/>
</dbReference>
<dbReference type="PROSITE" id="PS51355">
    <property type="entry name" value="GLUTATHIONE_PEROXID_3"/>
    <property type="match status" value="1"/>
</dbReference>
<dbReference type="Pfam" id="PF00255">
    <property type="entry name" value="GSHPx"/>
    <property type="match status" value="1"/>
</dbReference>
<keyword evidence="5" id="KW-0732">Signal</keyword>
<organism evidence="6 7">
    <name type="scientific">Marinibaculum pumilum</name>
    <dbReference type="NCBI Taxonomy" id="1766165"/>
    <lineage>
        <taxon>Bacteria</taxon>
        <taxon>Pseudomonadati</taxon>
        <taxon>Pseudomonadota</taxon>
        <taxon>Alphaproteobacteria</taxon>
        <taxon>Rhodospirillales</taxon>
        <taxon>Rhodospirillaceae</taxon>
        <taxon>Marinibaculum</taxon>
    </lineage>
</organism>
<dbReference type="Proteomes" id="UP001595528">
    <property type="component" value="Unassembled WGS sequence"/>
</dbReference>
<dbReference type="InterPro" id="IPR036249">
    <property type="entry name" value="Thioredoxin-like_sf"/>
</dbReference>
<evidence type="ECO:0000256" key="3">
    <source>
        <dbReference type="ARBA" id="ARBA00023002"/>
    </source>
</evidence>
<evidence type="ECO:0000256" key="2">
    <source>
        <dbReference type="ARBA" id="ARBA00022559"/>
    </source>
</evidence>
<dbReference type="EMBL" id="JBHRTR010000031">
    <property type="protein sequence ID" value="MFC3229237.1"/>
    <property type="molecule type" value="Genomic_DNA"/>
</dbReference>
<dbReference type="PANTHER" id="PTHR11592">
    <property type="entry name" value="GLUTATHIONE PEROXIDASE"/>
    <property type="match status" value="1"/>
</dbReference>
<dbReference type="InterPro" id="IPR000889">
    <property type="entry name" value="Glutathione_peroxidase"/>
</dbReference>
<dbReference type="CDD" id="cd00340">
    <property type="entry name" value="GSH_Peroxidase"/>
    <property type="match status" value="1"/>
</dbReference>
<comment type="caution">
    <text evidence="6">The sequence shown here is derived from an EMBL/GenBank/DDBJ whole genome shotgun (WGS) entry which is preliminary data.</text>
</comment>
<dbReference type="PRINTS" id="PR01011">
    <property type="entry name" value="GLUTPROXDASE"/>
</dbReference>
<evidence type="ECO:0000256" key="1">
    <source>
        <dbReference type="ARBA" id="ARBA00006926"/>
    </source>
</evidence>